<evidence type="ECO:0000256" key="4">
    <source>
        <dbReference type="ARBA" id="ARBA00022692"/>
    </source>
</evidence>
<evidence type="ECO:0000256" key="1">
    <source>
        <dbReference type="ARBA" id="ARBA00004141"/>
    </source>
</evidence>
<organism evidence="11 12">
    <name type="scientific">Brachyspira hampsonii</name>
    <dbReference type="NCBI Taxonomy" id="1287055"/>
    <lineage>
        <taxon>Bacteria</taxon>
        <taxon>Pseudomonadati</taxon>
        <taxon>Spirochaetota</taxon>
        <taxon>Spirochaetia</taxon>
        <taxon>Brachyspirales</taxon>
        <taxon>Brachyspiraceae</taxon>
        <taxon>Brachyspira</taxon>
    </lineage>
</organism>
<dbReference type="eggNOG" id="COG1970">
    <property type="taxonomic scope" value="Bacteria"/>
</dbReference>
<dbReference type="Pfam" id="PF01741">
    <property type="entry name" value="MscL"/>
    <property type="match status" value="1"/>
</dbReference>
<dbReference type="AlphaFoldDB" id="A0A1E5NBK0"/>
<comment type="subcellular location">
    <subcellularLocation>
        <location evidence="9">Cell membrane</location>
        <topology evidence="9">Multi-pass membrane protein</topology>
    </subcellularLocation>
    <subcellularLocation>
        <location evidence="1">Membrane</location>
        <topology evidence="1">Multi-pass membrane protein</topology>
    </subcellularLocation>
</comment>
<evidence type="ECO:0000256" key="2">
    <source>
        <dbReference type="ARBA" id="ARBA00022448"/>
    </source>
</evidence>
<gene>
    <name evidence="9" type="primary">mscL</name>
    <name evidence="11" type="ORF">BFL38_02030</name>
    <name evidence="10" type="ORF">BHAMNSH16_00535</name>
</gene>
<dbReference type="InterPro" id="IPR036019">
    <property type="entry name" value="MscL_channel"/>
</dbReference>
<feature type="transmembrane region" description="Helical" evidence="9">
    <location>
        <begin position="12"/>
        <end position="32"/>
    </location>
</feature>
<keyword evidence="2 9" id="KW-0813">Transport</keyword>
<dbReference type="GO" id="GO:0008381">
    <property type="term" value="F:mechanosensitive monoatomic ion channel activity"/>
    <property type="evidence" value="ECO:0007669"/>
    <property type="project" value="UniProtKB-UniRule"/>
</dbReference>
<evidence type="ECO:0000313" key="12">
    <source>
        <dbReference type="Proteomes" id="UP000095247"/>
    </source>
</evidence>
<dbReference type="SUPFAM" id="SSF81330">
    <property type="entry name" value="Gated mechanosensitive channel"/>
    <property type="match status" value="1"/>
</dbReference>
<keyword evidence="3 9" id="KW-1003">Cell membrane</keyword>
<keyword evidence="5 9" id="KW-1133">Transmembrane helix</keyword>
<feature type="transmembrane region" description="Helical" evidence="9">
    <location>
        <begin position="92"/>
        <end position="109"/>
    </location>
</feature>
<evidence type="ECO:0000256" key="8">
    <source>
        <dbReference type="ARBA" id="ARBA00023303"/>
    </source>
</evidence>
<dbReference type="PRINTS" id="PR01264">
    <property type="entry name" value="MECHCHANNEL"/>
</dbReference>
<dbReference type="GO" id="GO:0005886">
    <property type="term" value="C:plasma membrane"/>
    <property type="evidence" value="ECO:0007669"/>
    <property type="project" value="UniProtKB-SubCell"/>
</dbReference>
<dbReference type="Proteomes" id="UP000264880">
    <property type="component" value="Chromosome"/>
</dbReference>
<name>A0A1E5NBK0_9SPIR</name>
<dbReference type="HAMAP" id="MF_00115">
    <property type="entry name" value="MscL"/>
    <property type="match status" value="1"/>
</dbReference>
<proteinExistence type="inferred from homology"/>
<evidence type="ECO:0000256" key="3">
    <source>
        <dbReference type="ARBA" id="ARBA00022475"/>
    </source>
</evidence>
<protein>
    <recommendedName>
        <fullName evidence="9">Large-conductance mechanosensitive channel</fullName>
    </recommendedName>
</protein>
<dbReference type="InterPro" id="IPR037673">
    <property type="entry name" value="MSC/AndL"/>
</dbReference>
<evidence type="ECO:0000313" key="13">
    <source>
        <dbReference type="Proteomes" id="UP000264880"/>
    </source>
</evidence>
<dbReference type="OrthoDB" id="9810350at2"/>
<dbReference type="NCBIfam" id="TIGR00220">
    <property type="entry name" value="mscL"/>
    <property type="match status" value="1"/>
</dbReference>
<reference evidence="10 13" key="2">
    <citation type="submission" date="2017-02" db="EMBL/GenBank/DDBJ databases">
        <title>Complete genome sequence of Brachyspira hampsonii genomovar I strain NSH-16 (ATCC BAA-2463).</title>
        <authorList>
            <person name="Mirajkar N.S."/>
            <person name="Gebhart C.J."/>
        </authorList>
    </citation>
    <scope>NUCLEOTIDE SEQUENCE [LARGE SCALE GENOMIC DNA]</scope>
    <source>
        <strain evidence="10 13">NSH-16</strain>
    </source>
</reference>
<sequence>MIKEFKNFIMKGSILDMAVGIVIGASFTKIVNSFVDDILMPPIGMLLSGIDFSNIFIVLKKGSDNIGVYNSIAAAKEAGAVVISVGVFLNTIISFIITAFAIFLIIKLFNRMQAKILKKEKDDKELKEKTCPYCCSSININAVKCPNCTSDLVIK</sequence>
<keyword evidence="6 9" id="KW-0406">Ion transport</keyword>
<keyword evidence="8 9" id="KW-0407">Ion channel</keyword>
<evidence type="ECO:0000256" key="7">
    <source>
        <dbReference type="ARBA" id="ARBA00023136"/>
    </source>
</evidence>
<comment type="similarity">
    <text evidence="9">Belongs to the MscL family.</text>
</comment>
<dbReference type="PANTHER" id="PTHR30266:SF2">
    <property type="entry name" value="LARGE-CONDUCTANCE MECHANOSENSITIVE CHANNEL"/>
    <property type="match status" value="1"/>
</dbReference>
<evidence type="ECO:0000313" key="10">
    <source>
        <dbReference type="EMBL" id="ASJ20220.1"/>
    </source>
</evidence>
<dbReference type="PANTHER" id="PTHR30266">
    <property type="entry name" value="MECHANOSENSITIVE CHANNEL MSCL"/>
    <property type="match status" value="1"/>
</dbReference>
<dbReference type="Proteomes" id="UP000095247">
    <property type="component" value="Unassembled WGS sequence"/>
</dbReference>
<dbReference type="EMBL" id="MDCO01000012">
    <property type="protein sequence ID" value="OEJ13549.1"/>
    <property type="molecule type" value="Genomic_DNA"/>
</dbReference>
<evidence type="ECO:0000313" key="11">
    <source>
        <dbReference type="EMBL" id="OEJ13549.1"/>
    </source>
</evidence>
<dbReference type="RefSeq" id="WP_069726864.1">
    <property type="nucleotide sequence ID" value="NZ_CP019914.1"/>
</dbReference>
<keyword evidence="7 9" id="KW-0472">Membrane</keyword>
<evidence type="ECO:0000256" key="9">
    <source>
        <dbReference type="HAMAP-Rule" id="MF_00115"/>
    </source>
</evidence>
<dbReference type="EMBL" id="CP019914">
    <property type="protein sequence ID" value="ASJ20220.1"/>
    <property type="molecule type" value="Genomic_DNA"/>
</dbReference>
<reference evidence="11 12" key="1">
    <citation type="submission" date="2016-08" db="EMBL/GenBank/DDBJ databases">
        <title>Characterization and recognition of Brachyspira hampsonii sp. nov., a novel intestinal spirochete that is pathogenic to pigs.</title>
        <authorList>
            <person name="Mirajkar N."/>
            <person name="La T."/>
            <person name="Phillips N."/>
            <person name="Hampson D."/>
            <person name="Gebhart C."/>
        </authorList>
    </citation>
    <scope>NUCLEOTIDE SEQUENCE [LARGE SCALE GENOMIC DNA]</scope>
    <source>
        <strain evidence="11 12">P280/1</strain>
    </source>
</reference>
<comment type="function">
    <text evidence="9">Channel that opens in response to stretch forces in the membrane lipid bilayer. May participate in the regulation of osmotic pressure changes within the cell.</text>
</comment>
<dbReference type="KEGG" id="bhp:BHAMNSH16_00535"/>
<dbReference type="InterPro" id="IPR001185">
    <property type="entry name" value="MS_channel"/>
</dbReference>
<evidence type="ECO:0000256" key="6">
    <source>
        <dbReference type="ARBA" id="ARBA00023065"/>
    </source>
</evidence>
<dbReference type="Gene3D" id="1.10.1200.120">
    <property type="entry name" value="Large-conductance mechanosensitive channel, MscL, domain 1"/>
    <property type="match status" value="1"/>
</dbReference>
<accession>A0A1E5NBK0</accession>
<feature type="transmembrane region" description="Helical" evidence="9">
    <location>
        <begin position="38"/>
        <end position="59"/>
    </location>
</feature>
<evidence type="ECO:0000256" key="5">
    <source>
        <dbReference type="ARBA" id="ARBA00022989"/>
    </source>
</evidence>
<comment type="subunit">
    <text evidence="9">Homopentamer.</text>
</comment>
<keyword evidence="13" id="KW-1185">Reference proteome</keyword>
<keyword evidence="4 9" id="KW-0812">Transmembrane</keyword>